<sequence length="119" mass="13223">MKSKKPLQQLKLSVLGQETIITNFLTVSGTFHDGDLLLNMKGLRLVTEESESRPSESNELDLLFSLEGLETIKVVRKGSGGVVQLVRHKWVGTLFTLKSFLDNLNLGIASSLSFIYIDE</sequence>
<dbReference type="EMBL" id="JACBKZ010000014">
    <property type="protein sequence ID" value="KAF5932903.1"/>
    <property type="molecule type" value="Genomic_DNA"/>
</dbReference>
<evidence type="ECO:0000313" key="1">
    <source>
        <dbReference type="EMBL" id="KAF5932903.1"/>
    </source>
</evidence>
<dbReference type="AlphaFoldDB" id="A0A7J7FWY3"/>
<gene>
    <name evidence="1" type="ORF">HYC85_029074</name>
</gene>
<comment type="caution">
    <text evidence="1">The sequence shown here is derived from an EMBL/GenBank/DDBJ whole genome shotgun (WGS) entry which is preliminary data.</text>
</comment>
<reference evidence="1 2" key="2">
    <citation type="submission" date="2020-07" db="EMBL/GenBank/DDBJ databases">
        <title>Genome assembly of wild tea tree DASZ reveals pedigree and selection history of tea varieties.</title>
        <authorList>
            <person name="Zhang W."/>
        </authorList>
    </citation>
    <scope>NUCLEOTIDE SEQUENCE [LARGE SCALE GENOMIC DNA]</scope>
    <source>
        <strain evidence="2">cv. G240</strain>
        <tissue evidence="1">Leaf</tissue>
    </source>
</reference>
<proteinExistence type="predicted"/>
<protein>
    <submittedName>
        <fullName evidence="1">Uncharacterized protein</fullName>
    </submittedName>
</protein>
<dbReference type="Proteomes" id="UP000593564">
    <property type="component" value="Unassembled WGS sequence"/>
</dbReference>
<accession>A0A7J7FWY3</accession>
<reference evidence="2" key="1">
    <citation type="journal article" date="2020" name="Nat. Commun.">
        <title>Genome assembly of wild tea tree DASZ reveals pedigree and selection history of tea varieties.</title>
        <authorList>
            <person name="Zhang W."/>
            <person name="Zhang Y."/>
            <person name="Qiu H."/>
            <person name="Guo Y."/>
            <person name="Wan H."/>
            <person name="Zhang X."/>
            <person name="Scossa F."/>
            <person name="Alseekh S."/>
            <person name="Zhang Q."/>
            <person name="Wang P."/>
            <person name="Xu L."/>
            <person name="Schmidt M.H."/>
            <person name="Jia X."/>
            <person name="Li D."/>
            <person name="Zhu A."/>
            <person name="Guo F."/>
            <person name="Chen W."/>
            <person name="Ni D."/>
            <person name="Usadel B."/>
            <person name="Fernie A.R."/>
            <person name="Wen W."/>
        </authorList>
    </citation>
    <scope>NUCLEOTIDE SEQUENCE [LARGE SCALE GENOMIC DNA]</scope>
    <source>
        <strain evidence="2">cv. G240</strain>
    </source>
</reference>
<name>A0A7J7FWY3_CAMSI</name>
<keyword evidence="2" id="KW-1185">Reference proteome</keyword>
<organism evidence="1 2">
    <name type="scientific">Camellia sinensis</name>
    <name type="common">Tea plant</name>
    <name type="synonym">Thea sinensis</name>
    <dbReference type="NCBI Taxonomy" id="4442"/>
    <lineage>
        <taxon>Eukaryota</taxon>
        <taxon>Viridiplantae</taxon>
        <taxon>Streptophyta</taxon>
        <taxon>Embryophyta</taxon>
        <taxon>Tracheophyta</taxon>
        <taxon>Spermatophyta</taxon>
        <taxon>Magnoliopsida</taxon>
        <taxon>eudicotyledons</taxon>
        <taxon>Gunneridae</taxon>
        <taxon>Pentapetalae</taxon>
        <taxon>asterids</taxon>
        <taxon>Ericales</taxon>
        <taxon>Theaceae</taxon>
        <taxon>Camellia</taxon>
    </lineage>
</organism>
<evidence type="ECO:0000313" key="2">
    <source>
        <dbReference type="Proteomes" id="UP000593564"/>
    </source>
</evidence>